<evidence type="ECO:0000256" key="1">
    <source>
        <dbReference type="ARBA" id="ARBA00007447"/>
    </source>
</evidence>
<gene>
    <name evidence="4" type="ORF">FGG08_006300</name>
</gene>
<dbReference type="GO" id="GO:0006508">
    <property type="term" value="P:proteolysis"/>
    <property type="evidence" value="ECO:0007669"/>
    <property type="project" value="InterPro"/>
</dbReference>
<keyword evidence="2" id="KW-0472">Membrane</keyword>
<comment type="caution">
    <text evidence="4">The sequence shown here is derived from an EMBL/GenBank/DDBJ whole genome shotgun (WGS) entry which is preliminary data.</text>
</comment>
<evidence type="ECO:0000256" key="2">
    <source>
        <dbReference type="SAM" id="Phobius"/>
    </source>
</evidence>
<organism evidence="4 5">
    <name type="scientific">Glutinoglossum americanum</name>
    <dbReference type="NCBI Taxonomy" id="1670608"/>
    <lineage>
        <taxon>Eukaryota</taxon>
        <taxon>Fungi</taxon>
        <taxon>Dikarya</taxon>
        <taxon>Ascomycota</taxon>
        <taxon>Pezizomycotina</taxon>
        <taxon>Geoglossomycetes</taxon>
        <taxon>Geoglossales</taxon>
        <taxon>Geoglossaceae</taxon>
        <taxon>Glutinoglossum</taxon>
    </lineage>
</organism>
<dbReference type="CDD" id="cd05471">
    <property type="entry name" value="pepsin_like"/>
    <property type="match status" value="1"/>
</dbReference>
<dbReference type="EMBL" id="JAGHQL010000176">
    <property type="protein sequence ID" value="KAH0536869.1"/>
    <property type="molecule type" value="Genomic_DNA"/>
</dbReference>
<dbReference type="InterPro" id="IPR034164">
    <property type="entry name" value="Pepsin-like_dom"/>
</dbReference>
<evidence type="ECO:0000313" key="4">
    <source>
        <dbReference type="EMBL" id="KAH0536869.1"/>
    </source>
</evidence>
<dbReference type="GO" id="GO:0000324">
    <property type="term" value="C:fungal-type vacuole"/>
    <property type="evidence" value="ECO:0007669"/>
    <property type="project" value="TreeGrafter"/>
</dbReference>
<keyword evidence="2" id="KW-0812">Transmembrane</keyword>
<comment type="similarity">
    <text evidence="1">Belongs to the peptidase A1 family.</text>
</comment>
<keyword evidence="2" id="KW-1133">Transmembrane helix</keyword>
<dbReference type="Gene3D" id="2.40.70.10">
    <property type="entry name" value="Acid Proteases"/>
    <property type="match status" value="2"/>
</dbReference>
<dbReference type="PANTHER" id="PTHR47966:SF51">
    <property type="entry name" value="BETA-SITE APP-CLEAVING ENZYME, ISOFORM A-RELATED"/>
    <property type="match status" value="1"/>
</dbReference>
<feature type="domain" description="Peptidase A1" evidence="3">
    <location>
        <begin position="1"/>
        <end position="340"/>
    </location>
</feature>
<evidence type="ECO:0000259" key="3">
    <source>
        <dbReference type="PROSITE" id="PS51767"/>
    </source>
</evidence>
<keyword evidence="5" id="KW-1185">Reference proteome</keyword>
<protein>
    <recommendedName>
        <fullName evidence="3">Peptidase A1 domain-containing protein</fullName>
    </recommendedName>
</protein>
<dbReference type="InterPro" id="IPR001461">
    <property type="entry name" value="Aspartic_peptidase_A1"/>
</dbReference>
<dbReference type="PRINTS" id="PR00792">
    <property type="entry name" value="PEPSIN"/>
</dbReference>
<dbReference type="OrthoDB" id="4074350at2759"/>
<proteinExistence type="inferred from homology"/>
<dbReference type="InterPro" id="IPR033121">
    <property type="entry name" value="PEPTIDASE_A1"/>
</dbReference>
<accession>A0A9P8L228</accession>
<dbReference type="AlphaFoldDB" id="A0A9P8L228"/>
<reference evidence="4" key="1">
    <citation type="submission" date="2021-03" db="EMBL/GenBank/DDBJ databases">
        <title>Comparative genomics and phylogenomic investigation of the class Geoglossomycetes provide insights into ecological specialization and systematics.</title>
        <authorList>
            <person name="Melie T."/>
            <person name="Pirro S."/>
            <person name="Miller A.N."/>
            <person name="Quandt A."/>
        </authorList>
    </citation>
    <scope>NUCLEOTIDE SEQUENCE</scope>
    <source>
        <strain evidence="4">GBOQ0MN5Z8</strain>
    </source>
</reference>
<name>A0A9P8L228_9PEZI</name>
<evidence type="ECO:0000313" key="5">
    <source>
        <dbReference type="Proteomes" id="UP000698800"/>
    </source>
</evidence>
<dbReference type="PROSITE" id="PS51767">
    <property type="entry name" value="PEPTIDASE_A1"/>
    <property type="match status" value="1"/>
</dbReference>
<dbReference type="GO" id="GO:0004190">
    <property type="term" value="F:aspartic-type endopeptidase activity"/>
    <property type="evidence" value="ECO:0007669"/>
    <property type="project" value="InterPro"/>
</dbReference>
<dbReference type="InterPro" id="IPR021109">
    <property type="entry name" value="Peptidase_aspartic_dom_sf"/>
</dbReference>
<dbReference type="Proteomes" id="UP000698800">
    <property type="component" value="Unassembled WGS sequence"/>
</dbReference>
<sequence>MEVGTPPQNVRLLPSTSSSSSWVVLPEGCISSDPPDCPSLRGGTFNPNESSTWHSQGLFQLSLYTQSVLGYSGNADIGFENVTIGWQGQGGPALLVPQVVAGIATKDFFIGVLGLNARAVNITDLNHPWSSLLGMLRSDKLVNGSSFGYTAGAPYKPTKVFGSLTFGGYDASRFVPNNVTFTFGADISRDLLVGIRNISTTTSEPVDLLTTPITAFIDSTVPDIWLPVSVCQQFEQTLGLVYEASTELYLVNDTLHDALLARNEVFRFRLGMGVEGGQTVDVMVPYAALDLKVTLPQTHNRTRYFPIRRALNDSMYTIGRAFLQEAYLFTDYDRGTFTISQALFPDTNIPSKLTPVLAPSSTTSPVPRNKGSSPRLTRGAISGIVVSIFLLLIAMMIAFLYFWKRVRYTEAPAIGGKYGTELDAGGDAVTFEATSNSEREMEAGGKDGLRRPLELEGGEVFELSGTEVEVPELGGEGARSAVIDCGKRYRR</sequence>
<dbReference type="PANTHER" id="PTHR47966">
    <property type="entry name" value="BETA-SITE APP-CLEAVING ENZYME, ISOFORM A-RELATED"/>
    <property type="match status" value="1"/>
</dbReference>
<dbReference type="SUPFAM" id="SSF50630">
    <property type="entry name" value="Acid proteases"/>
    <property type="match status" value="1"/>
</dbReference>
<dbReference type="Pfam" id="PF00026">
    <property type="entry name" value="Asp"/>
    <property type="match status" value="1"/>
</dbReference>
<feature type="transmembrane region" description="Helical" evidence="2">
    <location>
        <begin position="380"/>
        <end position="403"/>
    </location>
</feature>